<gene>
    <name evidence="2" type="ORF">ACHHYP_20127</name>
</gene>
<proteinExistence type="predicted"/>
<dbReference type="PROSITE" id="PS50190">
    <property type="entry name" value="SEC7"/>
    <property type="match status" value="1"/>
</dbReference>
<dbReference type="PANTHER" id="PTHR10663">
    <property type="entry name" value="GUANYL-NUCLEOTIDE EXCHANGE FACTOR"/>
    <property type="match status" value="1"/>
</dbReference>
<dbReference type="Proteomes" id="UP000243579">
    <property type="component" value="Unassembled WGS sequence"/>
</dbReference>
<dbReference type="GO" id="GO:0012505">
    <property type="term" value="C:endomembrane system"/>
    <property type="evidence" value="ECO:0007669"/>
    <property type="project" value="UniProtKB-ARBA"/>
</dbReference>
<dbReference type="InterPro" id="IPR035999">
    <property type="entry name" value="Sec7_dom_sf"/>
</dbReference>
<protein>
    <recommendedName>
        <fullName evidence="1">SEC7 domain-containing protein</fullName>
    </recommendedName>
</protein>
<dbReference type="InterPro" id="IPR023394">
    <property type="entry name" value="Sec7_C_sf"/>
</dbReference>
<name>A0A1V9ZRB5_ACHHY</name>
<dbReference type="STRING" id="1202772.A0A1V9ZRB5"/>
<dbReference type="Gene3D" id="1.10.1000.11">
    <property type="entry name" value="Arf Nucleotide-binding Site Opener,domain 2"/>
    <property type="match status" value="1"/>
</dbReference>
<organism evidence="2 3">
    <name type="scientific">Achlya hypogyna</name>
    <name type="common">Oomycete</name>
    <name type="synonym">Protoachlya hypogyna</name>
    <dbReference type="NCBI Taxonomy" id="1202772"/>
    <lineage>
        <taxon>Eukaryota</taxon>
        <taxon>Sar</taxon>
        <taxon>Stramenopiles</taxon>
        <taxon>Oomycota</taxon>
        <taxon>Saprolegniomycetes</taxon>
        <taxon>Saprolegniales</taxon>
        <taxon>Achlyaceae</taxon>
        <taxon>Achlya</taxon>
    </lineage>
</organism>
<evidence type="ECO:0000313" key="3">
    <source>
        <dbReference type="Proteomes" id="UP000243579"/>
    </source>
</evidence>
<dbReference type="GO" id="GO:0016192">
    <property type="term" value="P:vesicle-mediated transport"/>
    <property type="evidence" value="ECO:0007669"/>
    <property type="project" value="UniProtKB-ARBA"/>
</dbReference>
<dbReference type="SUPFAM" id="SSF48425">
    <property type="entry name" value="Sec7 domain"/>
    <property type="match status" value="1"/>
</dbReference>
<dbReference type="SMART" id="SM00222">
    <property type="entry name" value="Sec7"/>
    <property type="match status" value="1"/>
</dbReference>
<dbReference type="OrthoDB" id="430364at2759"/>
<dbReference type="EMBL" id="JNBR01000029">
    <property type="protein sequence ID" value="OQS00566.1"/>
    <property type="molecule type" value="Genomic_DNA"/>
</dbReference>
<dbReference type="FunFam" id="1.10.1000.11:FF:000002">
    <property type="entry name" value="Cytohesin 1"/>
    <property type="match status" value="1"/>
</dbReference>
<dbReference type="Pfam" id="PF12783">
    <property type="entry name" value="Sec7-like_HUS"/>
    <property type="match status" value="1"/>
</dbReference>
<dbReference type="InterPro" id="IPR032691">
    <property type="entry name" value="Mon2/Sec7/BIG1-like_HUS"/>
</dbReference>
<comment type="caution">
    <text evidence="2">The sequence shown here is derived from an EMBL/GenBank/DDBJ whole genome shotgun (WGS) entry which is preliminary data.</text>
</comment>
<dbReference type="GO" id="GO:0032012">
    <property type="term" value="P:regulation of ARF protein signal transduction"/>
    <property type="evidence" value="ECO:0007669"/>
    <property type="project" value="InterPro"/>
</dbReference>
<evidence type="ECO:0000313" key="2">
    <source>
        <dbReference type="EMBL" id="OQS00566.1"/>
    </source>
</evidence>
<evidence type="ECO:0000259" key="1">
    <source>
        <dbReference type="PROSITE" id="PS50190"/>
    </source>
</evidence>
<dbReference type="Gene3D" id="1.10.220.20">
    <property type="match status" value="1"/>
</dbReference>
<accession>A0A1V9ZRB5</accession>
<dbReference type="Pfam" id="PF01369">
    <property type="entry name" value="Sec7"/>
    <property type="match status" value="1"/>
</dbReference>
<feature type="domain" description="SEC7" evidence="1">
    <location>
        <begin position="429"/>
        <end position="638"/>
    </location>
</feature>
<dbReference type="InterPro" id="IPR000904">
    <property type="entry name" value="Sec7_dom"/>
</dbReference>
<dbReference type="SUPFAM" id="SSF48371">
    <property type="entry name" value="ARM repeat"/>
    <property type="match status" value="1"/>
</dbReference>
<dbReference type="CDD" id="cd00171">
    <property type="entry name" value="Sec7"/>
    <property type="match status" value="1"/>
</dbReference>
<dbReference type="GO" id="GO:0005085">
    <property type="term" value="F:guanyl-nucleotide exchange factor activity"/>
    <property type="evidence" value="ECO:0007669"/>
    <property type="project" value="InterPro"/>
</dbReference>
<sequence length="1341" mass="144499">MEALRCATLSGIQTLVHVFRRHYKFLKVKSGQVHELGKLRLQVQQWTDPHDFEPQTVLRPFLDIIRNENTTGPLTRSAMEAVCSILHVYDENAVLHGIPMQHALADVLDAVTQCRFQETEPNSDQYVLLTVVRVLDLVLHCRAAATLTDDTIWHVIEALYAIAHSNDARISSVIRGVATDSLQRMMHVIFDPATLPHAPQRAFGLPCAVKVLGLLCQKIQPTAKSSERDVLLSLQLLHTILLKLGSHLLTIPSLLSYAQDELCGAILNWLRLGPTSPSGSIDVPLACLGLLRLVWCYLRPRLKLQWEVMLQGLVPGLVDRALALEWRLELLQCLVDFLADAAFVIDVFVQYDCDADRSNVLELLLSTLAALVRPLTPPEDANDFVDAMDEPEMADVALTGFWNVLHVLHARTRTEFDLVVGPPVEASDQVLARRQRKRRFREAIDAFNAKPLDGIRRLEAEGFLPSPTDATSLAKLLRSLPPGLDKNCVGQYLGAMGKAEAGAAPTDSVAFHQELLPAYVAAFDFAQLHLVEALRMFLSSFRLPGEAQQIDRILECFSKAVFAQCKEAALFGASVDVPYLLSFSIIMLNTDLHNANIRADRKMSLEDFLKNNRDYGLEGAAPLPEEYLTSIYHAIRLHPIRTCDDADEVTSERWRDLQRSDGDRALASHVHTPAYDASLLQFVVLDFVLPLLPALEPPAVPEALAQLARAAETAASLHCPAVLPAVVQCLGEASTLDRDPDEALEATVYTFCTDPVASAATLTLLSLWRACPAAFDATAWTWFLAVLARLRELHLLPAAFLLDRRSRLSGSHRAAFVDATRAAARAKTAKHASKAVPSASFFTSVSRFFALEPLSAPASPSAAHSTVSPTSRRVNVDDLLFAPTPDDTDVLQMVAQPWIDDCQRHCPLAREFATATADAATADAFLAAAFAAVERAVLPPAKAKATPAALSPGGAVFVEQLAMRVAAAPATAARVAAHASVLVAALDPFIRGNLAVAGLGYEPAVFLLETLLSGLVDAHAGPALALLESMDMELLSVVAAPVLLGLQAAQLSPELQAPWLRVLLRCGAVPTLADYASFCMAALEQLVPPPPPLVPLVTLVAHAASLHVEAPTVLESLVAVAASLLVTASTPADVLGILGALAALVTHPTVLATAPLRAVVLAALRKALLETPDAVLPPGAWLALLRFGLLPLTGVPLPSRDDAADDVNAALEAFALEAPEGSPAAPAVMDMLLALFLRHLDDWLATAGIDVAQAWREVLAVGVELLQATAGTDAHEALVEQLRNAVHVVYAVCRDESWFLPSVADIAALCPQVVVWEVQEAPKAVAVPEEDEPDVAVQAAA</sequence>
<keyword evidence="3" id="KW-1185">Reference proteome</keyword>
<reference evidence="2 3" key="1">
    <citation type="journal article" date="2014" name="Genome Biol. Evol.">
        <title>The secreted proteins of Achlya hypogyna and Thraustotheca clavata identify the ancestral oomycete secretome and reveal gene acquisitions by horizontal gene transfer.</title>
        <authorList>
            <person name="Misner I."/>
            <person name="Blouin N."/>
            <person name="Leonard G."/>
            <person name="Richards T.A."/>
            <person name="Lane C.E."/>
        </authorList>
    </citation>
    <scope>NUCLEOTIDE SEQUENCE [LARGE SCALE GENOMIC DNA]</scope>
    <source>
        <strain evidence="2 3">ATCC 48635</strain>
    </source>
</reference>
<dbReference type="GO" id="GO:0005737">
    <property type="term" value="C:cytoplasm"/>
    <property type="evidence" value="ECO:0007669"/>
    <property type="project" value="UniProtKB-ARBA"/>
</dbReference>
<dbReference type="InterPro" id="IPR016024">
    <property type="entry name" value="ARM-type_fold"/>
</dbReference>
<dbReference type="PANTHER" id="PTHR10663:SF388">
    <property type="entry name" value="GOLGI-SPECIFIC BREFELDIN A-RESISTANCE GUANINE NUCLEOTIDE EXCHANGE FACTOR 1"/>
    <property type="match status" value="1"/>
</dbReference>